<keyword evidence="1" id="KW-0472">Membrane</keyword>
<sequence length="112" mass="12568">MHSSSSYNYPTSRMISYSSTVLLLFGLSSIITRYMSTCSPPINLSGLYISLPFLYHKEPRDPPCMPCLAQVHLQPNSCRPRCSINPSIKRLQIVPKGIACRSLYPTSFHTLS</sequence>
<evidence type="ECO:0000313" key="3">
    <source>
        <dbReference type="Proteomes" id="UP000244073"/>
    </source>
</evidence>
<dbReference type="GeneID" id="63809515"/>
<accession>A0A2T5LWK3</accession>
<evidence type="ECO:0000256" key="1">
    <source>
        <dbReference type="SAM" id="Phobius"/>
    </source>
</evidence>
<proteinExistence type="predicted"/>
<keyword evidence="1" id="KW-0812">Transmembrane</keyword>
<feature type="transmembrane region" description="Helical" evidence="1">
    <location>
        <begin position="15"/>
        <end position="35"/>
    </location>
</feature>
<dbReference type="EMBL" id="MSFN02000004">
    <property type="protein sequence ID" value="PTU20660.1"/>
    <property type="molecule type" value="Genomic_DNA"/>
</dbReference>
<comment type="caution">
    <text evidence="2">The sequence shown here is derived from an EMBL/GenBank/DDBJ whole genome shotgun (WGS) entry which is preliminary data.</text>
</comment>
<name>A0A2T5LWK3_9EURO</name>
<dbReference type="AlphaFoldDB" id="A0A2T5LWK3"/>
<keyword evidence="1" id="KW-1133">Transmembrane helix</keyword>
<reference evidence="2 3" key="1">
    <citation type="journal article" date="2018" name="Proc. Natl. Acad. Sci. U.S.A.">
        <title>Linking secondary metabolites to gene clusters through genome sequencing of six diverse Aspergillus species.</title>
        <authorList>
            <person name="Kaerboelling I."/>
            <person name="Vesth T.C."/>
            <person name="Frisvad J.C."/>
            <person name="Nybo J.L."/>
            <person name="Theobald S."/>
            <person name="Kuo A."/>
            <person name="Bowyer P."/>
            <person name="Matsuda Y."/>
            <person name="Mondo S."/>
            <person name="Lyhne E.K."/>
            <person name="Kogle M.E."/>
            <person name="Clum A."/>
            <person name="Lipzen A."/>
            <person name="Salamov A."/>
            <person name="Ngan C.Y."/>
            <person name="Daum C."/>
            <person name="Chiniquy J."/>
            <person name="Barry K."/>
            <person name="LaButti K."/>
            <person name="Haridas S."/>
            <person name="Simmons B.A."/>
            <person name="Magnuson J.K."/>
            <person name="Mortensen U.H."/>
            <person name="Larsen T.O."/>
            <person name="Grigoriev I.V."/>
            <person name="Baker S.E."/>
            <person name="Andersen M.R."/>
        </authorList>
    </citation>
    <scope>NUCLEOTIDE SEQUENCE [LARGE SCALE GENOMIC DNA]</scope>
    <source>
        <strain evidence="2 3">IBT 24754</strain>
    </source>
</reference>
<gene>
    <name evidence="2" type="ORF">P175DRAFT_0226263</name>
</gene>
<organism evidence="2 3">
    <name type="scientific">Aspergillus ochraceoroseus IBT 24754</name>
    <dbReference type="NCBI Taxonomy" id="1392256"/>
    <lineage>
        <taxon>Eukaryota</taxon>
        <taxon>Fungi</taxon>
        <taxon>Dikarya</taxon>
        <taxon>Ascomycota</taxon>
        <taxon>Pezizomycotina</taxon>
        <taxon>Eurotiomycetes</taxon>
        <taxon>Eurotiomycetidae</taxon>
        <taxon>Eurotiales</taxon>
        <taxon>Aspergillaceae</taxon>
        <taxon>Aspergillus</taxon>
        <taxon>Aspergillus subgen. Nidulantes</taxon>
    </lineage>
</organism>
<dbReference type="VEuPathDB" id="FungiDB:P175DRAFT_0226263"/>
<dbReference type="Proteomes" id="UP000244073">
    <property type="component" value="Unassembled WGS sequence"/>
</dbReference>
<dbReference type="RefSeq" id="XP_040752052.1">
    <property type="nucleotide sequence ID" value="XM_040892633.1"/>
</dbReference>
<protein>
    <submittedName>
        <fullName evidence="2">Uncharacterized protein</fullName>
    </submittedName>
</protein>
<evidence type="ECO:0000313" key="2">
    <source>
        <dbReference type="EMBL" id="PTU20660.1"/>
    </source>
</evidence>